<evidence type="ECO:0000313" key="2">
    <source>
        <dbReference type="Proteomes" id="UP000829398"/>
    </source>
</evidence>
<protein>
    <submittedName>
        <fullName evidence="1">Hydroxyproline-rich glycoprotein family protein</fullName>
    </submittedName>
</protein>
<reference evidence="2" key="1">
    <citation type="journal article" date="2023" name="Hortic. Res.">
        <title>A chromosome-level phased genome enabling allele-level studies in sweet orange: a case study on citrus Huanglongbing tolerance.</title>
        <authorList>
            <person name="Wu B."/>
            <person name="Yu Q."/>
            <person name="Deng Z."/>
            <person name="Duan Y."/>
            <person name="Luo F."/>
            <person name="Gmitter F. Jr."/>
        </authorList>
    </citation>
    <scope>NUCLEOTIDE SEQUENCE [LARGE SCALE GENOMIC DNA]</scope>
    <source>
        <strain evidence="2">cv. Valencia</strain>
    </source>
</reference>
<comment type="caution">
    <text evidence="1">The sequence shown here is derived from an EMBL/GenBank/DDBJ whole genome shotgun (WGS) entry which is preliminary data.</text>
</comment>
<evidence type="ECO:0000313" key="1">
    <source>
        <dbReference type="EMBL" id="KAH9784349.1"/>
    </source>
</evidence>
<name>A0ACB8MEW6_CITSI</name>
<dbReference type="Proteomes" id="UP000829398">
    <property type="component" value="Chromosome 3"/>
</dbReference>
<organism evidence="1 2">
    <name type="scientific">Citrus sinensis</name>
    <name type="common">Sweet orange</name>
    <name type="synonym">Citrus aurantium var. sinensis</name>
    <dbReference type="NCBI Taxonomy" id="2711"/>
    <lineage>
        <taxon>Eukaryota</taxon>
        <taxon>Viridiplantae</taxon>
        <taxon>Streptophyta</taxon>
        <taxon>Embryophyta</taxon>
        <taxon>Tracheophyta</taxon>
        <taxon>Spermatophyta</taxon>
        <taxon>Magnoliopsida</taxon>
        <taxon>eudicotyledons</taxon>
        <taxon>Gunneridae</taxon>
        <taxon>Pentapetalae</taxon>
        <taxon>rosids</taxon>
        <taxon>malvids</taxon>
        <taxon>Sapindales</taxon>
        <taxon>Rutaceae</taxon>
        <taxon>Aurantioideae</taxon>
        <taxon>Citrus</taxon>
    </lineage>
</organism>
<gene>
    <name evidence="1" type="ORF">KPL71_009625</name>
</gene>
<sequence>MEFPFGHHHRRDPEEDERRERPPPYFGQPPPPPQPYYQENEYAAPPPPRPVPPPYYQEPEFSLPPPPPRPYHQESHVSHVHHSTDRPEGFGSFNYQQPPPPEPTHVRHVYHASHDKPEGLGSFNYQQSPPPPPAAASGAVHVSHVSHEKTETGHHHSFLHHHSHSGSGPAPFPALSGKPTVRFFCKAEPNFSLTIRNGKVVLAPSDPSDQFQHWYKDERLSTRVKDEEGFPCFALVNKVTGQAVKHSIGATHPVQLIPYNPDVLDESVLWTESKDIGDGYRAVRMVNNIRLNVDAFHGDKKSGGVHDGTTIVLWEWNKGDNQRWRIVPYFWEDEALLSLLRVSHQLIELFLILFWSFDGYMCRIVASHWYKDQRCSTEVKDSEGCPRVAMVNKATNLAMKHGKGPTEPVRLEPYDPSDEKDVTLLWTQSQDFGDGYRTIKMGLMAVADTMHHLHRMESAVDIALENQLRMRPTTTSDIVQHRRLMGPTIVENTV</sequence>
<accession>A0ACB8MEW6</accession>
<dbReference type="EMBL" id="CM039172">
    <property type="protein sequence ID" value="KAH9784349.1"/>
    <property type="molecule type" value="Genomic_DNA"/>
</dbReference>
<keyword evidence="2" id="KW-1185">Reference proteome</keyword>
<proteinExistence type="predicted"/>